<keyword evidence="1" id="KW-0732">Signal</keyword>
<reference evidence="4" key="1">
    <citation type="journal article" date="2019" name="Int. J. Syst. Evol. Microbiol.">
        <title>The Global Catalogue of Microorganisms (GCM) 10K type strain sequencing project: providing services to taxonomists for standard genome sequencing and annotation.</title>
        <authorList>
            <consortium name="The Broad Institute Genomics Platform"/>
            <consortium name="The Broad Institute Genome Sequencing Center for Infectious Disease"/>
            <person name="Wu L."/>
            <person name="Ma J."/>
        </authorList>
    </citation>
    <scope>NUCLEOTIDE SEQUENCE [LARGE SCALE GENOMIC DNA]</scope>
    <source>
        <strain evidence="4">CGMCC 1.13666</strain>
    </source>
</reference>
<dbReference type="InterPro" id="IPR032466">
    <property type="entry name" value="Metal_Hydrolase"/>
</dbReference>
<name>A0ABW2ER51_9GAMM</name>
<proteinExistence type="predicted"/>
<keyword evidence="4" id="KW-1185">Reference proteome</keyword>
<dbReference type="InterPro" id="IPR033932">
    <property type="entry name" value="YtcJ-like"/>
</dbReference>
<evidence type="ECO:0000259" key="2">
    <source>
        <dbReference type="Pfam" id="PF07969"/>
    </source>
</evidence>
<dbReference type="Gene3D" id="2.30.40.10">
    <property type="entry name" value="Urease, subunit C, domain 1"/>
    <property type="match status" value="1"/>
</dbReference>
<feature type="domain" description="Amidohydrolase 3" evidence="2">
    <location>
        <begin position="73"/>
        <end position="554"/>
    </location>
</feature>
<accession>A0ABW2ER51</accession>
<evidence type="ECO:0000313" key="4">
    <source>
        <dbReference type="Proteomes" id="UP001596411"/>
    </source>
</evidence>
<dbReference type="InterPro" id="IPR018228">
    <property type="entry name" value="DNase_TatD-rel_CS"/>
</dbReference>
<dbReference type="InterPro" id="IPR013108">
    <property type="entry name" value="Amidohydro_3"/>
</dbReference>
<dbReference type="PANTHER" id="PTHR22642">
    <property type="entry name" value="IMIDAZOLONEPROPIONASE"/>
    <property type="match status" value="1"/>
</dbReference>
<evidence type="ECO:0000313" key="3">
    <source>
        <dbReference type="EMBL" id="MFC7088327.1"/>
    </source>
</evidence>
<feature type="chain" id="PRO_5045968087" evidence="1">
    <location>
        <begin position="23"/>
        <end position="556"/>
    </location>
</feature>
<dbReference type="PROSITE" id="PS51257">
    <property type="entry name" value="PROKAR_LIPOPROTEIN"/>
    <property type="match status" value="1"/>
</dbReference>
<dbReference type="Proteomes" id="UP001596411">
    <property type="component" value="Unassembled WGS sequence"/>
</dbReference>
<dbReference type="InterPro" id="IPR011059">
    <property type="entry name" value="Metal-dep_hydrolase_composite"/>
</dbReference>
<dbReference type="Gene3D" id="3.10.310.70">
    <property type="match status" value="1"/>
</dbReference>
<dbReference type="PANTHER" id="PTHR22642:SF2">
    <property type="entry name" value="PROTEIN LONG AFTER FAR-RED 3"/>
    <property type="match status" value="1"/>
</dbReference>
<keyword evidence="3" id="KW-0378">Hydrolase</keyword>
<comment type="caution">
    <text evidence="3">The sequence shown here is derived from an EMBL/GenBank/DDBJ whole genome shotgun (WGS) entry which is preliminary data.</text>
</comment>
<dbReference type="SUPFAM" id="SSF51338">
    <property type="entry name" value="Composite domain of metallo-dependent hydrolases"/>
    <property type="match status" value="1"/>
</dbReference>
<dbReference type="RefSeq" id="WP_346061607.1">
    <property type="nucleotide sequence ID" value="NZ_BAAADR010000004.1"/>
</dbReference>
<dbReference type="EC" id="3.5.-.-" evidence="3"/>
<organism evidence="3 4">
    <name type="scientific">Halomonas salifodinae</name>
    <dbReference type="NCBI Taxonomy" id="438745"/>
    <lineage>
        <taxon>Bacteria</taxon>
        <taxon>Pseudomonadati</taxon>
        <taxon>Pseudomonadota</taxon>
        <taxon>Gammaproteobacteria</taxon>
        <taxon>Oceanospirillales</taxon>
        <taxon>Halomonadaceae</taxon>
        <taxon>Halomonas</taxon>
    </lineage>
</organism>
<dbReference type="Pfam" id="PF07969">
    <property type="entry name" value="Amidohydro_3"/>
    <property type="match status" value="1"/>
</dbReference>
<gene>
    <name evidence="3" type="ORF">ACFQH5_02030</name>
</gene>
<evidence type="ECO:0000256" key="1">
    <source>
        <dbReference type="SAM" id="SignalP"/>
    </source>
</evidence>
<dbReference type="CDD" id="cd01300">
    <property type="entry name" value="YtcJ_like"/>
    <property type="match status" value="1"/>
</dbReference>
<dbReference type="Gene3D" id="3.20.20.140">
    <property type="entry name" value="Metal-dependent hydrolases"/>
    <property type="match status" value="1"/>
</dbReference>
<dbReference type="SUPFAM" id="SSF51556">
    <property type="entry name" value="Metallo-dependent hydrolases"/>
    <property type="match status" value="1"/>
</dbReference>
<feature type="signal peptide" evidence="1">
    <location>
        <begin position="1"/>
        <end position="22"/>
    </location>
</feature>
<sequence length="556" mass="59995">MIIRKTLSCAALTLGTIGVACASGEVDLILHDAKVRTMDDAIGIAEAVAVSGDRILAVGSNEEILALRDERSRVIDLDGRTLIPGLVDTHLHLDEVGENLQKIPTNDLRSLSVLLERIAAEAERLPEGEWIVGASDWHESQLAENRFPSREELDAVAPNHPVFLRRGGINAVINSAAMAAAGIDEEDTDPPGGKYDRDENGRFTGWIQSFAKVNEIAGLLPSPSETQVRANFVAAMQALSSRGVTTVRSQHVSPDHLVSWRAVVDDGEHSLRGVAMMAINPRAPLEQDIALLDEHGISPGMGDDDLRVGGLKATYDGGVETALLREDYANIPGFRGIEVTPLEKIEGLSAFACENGWGLSVHAIGGQAISNVLNTWGELNEHCPVAGLGWGLEHPYLPNASDLERMRELSITPHTQAPHNYTLGSGFLEFWGEERTHRSIPNRTYIDAGLLPAAGTDAPVAPFDPFLAMWVEVTRQTAAAGVLGAEEAVTPQESLRMHTLWAAQGLGMEDRIGSISPGKYADMVVVSEDPVTLDPESLRDIAVEWTFFSGEVVHQN</sequence>
<dbReference type="PROSITE" id="PS01137">
    <property type="entry name" value="TATD_1"/>
    <property type="match status" value="1"/>
</dbReference>
<dbReference type="GO" id="GO:0016787">
    <property type="term" value="F:hydrolase activity"/>
    <property type="evidence" value="ECO:0007669"/>
    <property type="project" value="UniProtKB-KW"/>
</dbReference>
<protein>
    <submittedName>
        <fullName evidence="3">Amidohydrolase</fullName>
        <ecNumber evidence="3">3.5.-.-</ecNumber>
    </submittedName>
</protein>
<dbReference type="EMBL" id="JBHSZP010000002">
    <property type="protein sequence ID" value="MFC7088327.1"/>
    <property type="molecule type" value="Genomic_DNA"/>
</dbReference>